<evidence type="ECO:0000313" key="3">
    <source>
        <dbReference type="Proteomes" id="UP000642748"/>
    </source>
</evidence>
<accession>A0A8J3VV17</accession>
<dbReference type="Pfam" id="PF13466">
    <property type="entry name" value="STAS_2"/>
    <property type="match status" value="1"/>
</dbReference>
<comment type="caution">
    <text evidence="2">The sequence shown here is derived from an EMBL/GenBank/DDBJ whole genome shotgun (WGS) entry which is preliminary data.</text>
</comment>
<keyword evidence="3" id="KW-1185">Reference proteome</keyword>
<dbReference type="Gene3D" id="3.30.750.24">
    <property type="entry name" value="STAS domain"/>
    <property type="match status" value="1"/>
</dbReference>
<dbReference type="InterPro" id="IPR036513">
    <property type="entry name" value="STAS_dom_sf"/>
</dbReference>
<organism evidence="2 3">
    <name type="scientific">Rugosimonospora africana</name>
    <dbReference type="NCBI Taxonomy" id="556532"/>
    <lineage>
        <taxon>Bacteria</taxon>
        <taxon>Bacillati</taxon>
        <taxon>Actinomycetota</taxon>
        <taxon>Actinomycetes</taxon>
        <taxon>Micromonosporales</taxon>
        <taxon>Micromonosporaceae</taxon>
        <taxon>Rugosimonospora</taxon>
    </lineage>
</organism>
<sequence length="109" mass="11636">MTTPLHITTSQAPDGRPRLTAVGEIDISNTKEFTAKLCDAVAPGHRLLVDLTLVTYLDSAALAALFAYAKQIDIHISPLNETLFSFSGLSQLTTIRVIPADQDQPSSAG</sequence>
<evidence type="ECO:0000313" key="2">
    <source>
        <dbReference type="EMBL" id="GIH19810.1"/>
    </source>
</evidence>
<proteinExistence type="predicted"/>
<dbReference type="SUPFAM" id="SSF52091">
    <property type="entry name" value="SpoIIaa-like"/>
    <property type="match status" value="1"/>
</dbReference>
<dbReference type="RefSeq" id="WP_203923254.1">
    <property type="nucleotide sequence ID" value="NZ_BONZ01000085.1"/>
</dbReference>
<gene>
    <name evidence="2" type="primary">rsbV_4</name>
    <name evidence="2" type="ORF">Raf01_79820</name>
</gene>
<name>A0A8J3VV17_9ACTN</name>
<dbReference type="InterPro" id="IPR002645">
    <property type="entry name" value="STAS_dom"/>
</dbReference>
<feature type="domain" description="STAS" evidence="1">
    <location>
        <begin position="23"/>
        <end position="72"/>
    </location>
</feature>
<dbReference type="Proteomes" id="UP000642748">
    <property type="component" value="Unassembled WGS sequence"/>
</dbReference>
<dbReference type="PROSITE" id="PS50801">
    <property type="entry name" value="STAS"/>
    <property type="match status" value="1"/>
</dbReference>
<protein>
    <submittedName>
        <fullName evidence="2">Anti-anti-sigma factor</fullName>
    </submittedName>
</protein>
<dbReference type="InterPro" id="IPR058548">
    <property type="entry name" value="MlaB-like_STAS"/>
</dbReference>
<dbReference type="AlphaFoldDB" id="A0A8J3VV17"/>
<reference evidence="2" key="1">
    <citation type="submission" date="2021-01" db="EMBL/GenBank/DDBJ databases">
        <title>Whole genome shotgun sequence of Rugosimonospora africana NBRC 104875.</title>
        <authorList>
            <person name="Komaki H."/>
            <person name="Tamura T."/>
        </authorList>
    </citation>
    <scope>NUCLEOTIDE SEQUENCE</scope>
    <source>
        <strain evidence="2">NBRC 104875</strain>
    </source>
</reference>
<dbReference type="EMBL" id="BONZ01000085">
    <property type="protein sequence ID" value="GIH19810.1"/>
    <property type="molecule type" value="Genomic_DNA"/>
</dbReference>
<evidence type="ECO:0000259" key="1">
    <source>
        <dbReference type="PROSITE" id="PS50801"/>
    </source>
</evidence>